<keyword evidence="3" id="KW-1185">Reference proteome</keyword>
<dbReference type="RefSeq" id="WP_273893607.1">
    <property type="nucleotide sequence ID" value="NZ_JAMDGP010000049.1"/>
</dbReference>
<dbReference type="Proteomes" id="UP001148184">
    <property type="component" value="Unassembled WGS sequence"/>
</dbReference>
<gene>
    <name evidence="2" type="ORF">M5G17_14635</name>
</gene>
<evidence type="ECO:0000313" key="2">
    <source>
        <dbReference type="EMBL" id="MDD1014902.1"/>
    </source>
</evidence>
<dbReference type="EMBL" id="JAMDGZ010000029">
    <property type="protein sequence ID" value="MDD1014902.1"/>
    <property type="molecule type" value="Genomic_DNA"/>
</dbReference>
<protein>
    <submittedName>
        <fullName evidence="2">Uncharacterized protein</fullName>
    </submittedName>
</protein>
<name>A0ABT5P9N8_9PSED</name>
<accession>A0ABT5P9N8</accession>
<proteinExistence type="predicted"/>
<organism evidence="2 3">
    <name type="scientific">Pseudomonas rubra</name>
    <dbReference type="NCBI Taxonomy" id="2942627"/>
    <lineage>
        <taxon>Bacteria</taxon>
        <taxon>Pseudomonadati</taxon>
        <taxon>Pseudomonadota</taxon>
        <taxon>Gammaproteobacteria</taxon>
        <taxon>Pseudomonadales</taxon>
        <taxon>Pseudomonadaceae</taxon>
        <taxon>Pseudomonas</taxon>
    </lineage>
</organism>
<evidence type="ECO:0000256" key="1">
    <source>
        <dbReference type="SAM" id="Coils"/>
    </source>
</evidence>
<sequence length="453" mass="50302">MANTGFNGVLSLTPTDIGQKMALATVDYFTKTAWNSLIGDKTDTVIKLIKQMSVQLDEIRSDISKLSLQIRDFQLDAKFSDVESHCTDIQSIHDRYQTRLKNYMQAKAEGDTEHADRFARELTEIGEAVKGSVYTHLAQIHRLLTMSTQDNSGLLQLFNQKYKERDLFTRFFAMQYVVTRFFTVQMQAITLMTLAGMDKSVCYDSFKDDVKAIDSNIKAQISLALSYIPLPGRQLIEAMIRPANMPEWMPPTAPSLDPDAVQPLEPQAAEPIVVSPQIDYFPGALIKTGVNTSIRSVVMRALNKPSYVHLGYGTYYCGGSFSASAEPVWNIVPANDMAPPVDNQPYLFIFEYLASDAGPLVLGLSGSQYGAVPEPLPSNPGARNNTWAIYSDDGGALRFEYHGNYVDGAFNGCHLYVDPSRNTELYYSKPSADTGGKDLFMLSEYLKQVVTSA</sequence>
<keyword evidence="1" id="KW-0175">Coiled coil</keyword>
<feature type="coiled-coil region" evidence="1">
    <location>
        <begin position="49"/>
        <end position="76"/>
    </location>
</feature>
<comment type="caution">
    <text evidence="2">The sequence shown here is derived from an EMBL/GenBank/DDBJ whole genome shotgun (WGS) entry which is preliminary data.</text>
</comment>
<reference evidence="2 3" key="1">
    <citation type="submission" date="2022-05" db="EMBL/GenBank/DDBJ databases">
        <title>Novel Pseudomonas spp. Isolated from a Rainbow Trout Aquaculture Facility.</title>
        <authorList>
            <person name="Testerman T."/>
            <person name="Graf J."/>
        </authorList>
    </citation>
    <scope>NUCLEOTIDE SEQUENCE [LARGE SCALE GENOMIC DNA]</scope>
    <source>
        <strain evidence="2 3">ID1025</strain>
    </source>
</reference>
<evidence type="ECO:0000313" key="3">
    <source>
        <dbReference type="Proteomes" id="UP001148184"/>
    </source>
</evidence>